<name>A0ABU0FS35_9BACI</name>
<feature type="transmembrane region" description="Helical" evidence="1">
    <location>
        <begin position="324"/>
        <end position="346"/>
    </location>
</feature>
<evidence type="ECO:0000313" key="4">
    <source>
        <dbReference type="Proteomes" id="UP001242313"/>
    </source>
</evidence>
<reference evidence="3 4" key="1">
    <citation type="submission" date="2023-07" db="EMBL/GenBank/DDBJ databases">
        <title>Genomic Encyclopedia of Type Strains, Phase IV (KMG-IV): sequencing the most valuable type-strain genomes for metagenomic binning, comparative biology and taxonomic classification.</title>
        <authorList>
            <person name="Goeker M."/>
        </authorList>
    </citation>
    <scope>NUCLEOTIDE SEQUENCE [LARGE SCALE GENOMIC DNA]</scope>
    <source>
        <strain evidence="3 4">DSM 19598</strain>
    </source>
</reference>
<comment type="caution">
    <text evidence="3">The sequence shown here is derived from an EMBL/GenBank/DDBJ whole genome shotgun (WGS) entry which is preliminary data.</text>
</comment>
<keyword evidence="4" id="KW-1185">Reference proteome</keyword>
<sequence length="765" mass="81054">MSGTQTSLGLQDRMTGPLQKIIKAMDQTISTMEKMNRSAGNVENRGLSRARTGLQSASADLERFMSAARTARINGTRPLQEQFTNLPGPIGRATGAVRNFFSSFVGAAAAYLSVQALISGFNKLTTASDTYVSTAARLSLVNDGLQTQVQLQNEVYNAAQRSKSGYNDMASSVAKLNLLAEEAFSGNKEAIRFAELMGKAFAVSGASTQERQAGMYQLTQAMAAGKLQGDEFRSIMENAPLLAQSIAEFTGKSKGELKDMSAEGTITADIIKGALFKAADDIEDKFSKMPMTFGQAMTMLGNWATRAFEPILVRFNQFVNSDAFGVLAGHAMFFVNMFVAGMGLVFDTLEGFYNRVGAIGSFMAENWSIIGPIIAVLSGALIGYLGILGLVTVATWALNAAKAFQAAASMAATGATFAQTVAQHGLNAAMYAFPGTWILIAFVAVIALVVYAMVTWGNQTASVIGFITGLFSALGVYVWNVFATMWNFIISFAEFLINVFIDPTYAAKKLFYDLAKGGIDMMASMAGSFEGAADILAKVFVTAANIAIGGINGLIAALNMIPGVDIGKVGKLDAGSVSGISNKLQNMASNLKAPTSAENVVSLPRLGLGNVPAAFNKGKNVGEKLSLSASEKLNGAIDKVKGLFKGPDQASNPFNGKIDDSLIKALEGADKMGNPLGGGKGKNPTGGKLDSVGKIDDEINIADEDLRFLRDFAENRSIKEVKVTLTPTVKFEGTTVREEADIDKIVSKIESTMIDEIARSAEGAY</sequence>
<dbReference type="Pfam" id="PF20155">
    <property type="entry name" value="TMP_3"/>
    <property type="match status" value="1"/>
</dbReference>
<proteinExistence type="predicted"/>
<organism evidence="3 4">
    <name type="scientific">Mesobacillus stamsii</name>
    <dbReference type="NCBI Taxonomy" id="225347"/>
    <lineage>
        <taxon>Bacteria</taxon>
        <taxon>Bacillati</taxon>
        <taxon>Bacillota</taxon>
        <taxon>Bacilli</taxon>
        <taxon>Bacillales</taxon>
        <taxon>Bacillaceae</taxon>
        <taxon>Mesobacillus</taxon>
    </lineage>
</organism>
<feature type="transmembrane region" description="Helical" evidence="1">
    <location>
        <begin position="428"/>
        <end position="454"/>
    </location>
</feature>
<feature type="transmembrane region" description="Helical" evidence="1">
    <location>
        <begin position="403"/>
        <end position="422"/>
    </location>
</feature>
<keyword evidence="1" id="KW-0812">Transmembrane</keyword>
<evidence type="ECO:0000259" key="2">
    <source>
        <dbReference type="Pfam" id="PF20155"/>
    </source>
</evidence>
<keyword evidence="1" id="KW-1133">Transmembrane helix</keyword>
<dbReference type="RefSeq" id="WP_307191317.1">
    <property type="nucleotide sequence ID" value="NZ_JAUSUN010000004.1"/>
</dbReference>
<dbReference type="InterPro" id="IPR013491">
    <property type="entry name" value="Tape_meas_N"/>
</dbReference>
<protein>
    <submittedName>
        <fullName evidence="3">Tape measure domain-containing protein</fullName>
    </submittedName>
</protein>
<evidence type="ECO:0000313" key="3">
    <source>
        <dbReference type="EMBL" id="MDQ0412728.1"/>
    </source>
</evidence>
<feature type="transmembrane region" description="Helical" evidence="1">
    <location>
        <begin position="461"/>
        <end position="479"/>
    </location>
</feature>
<dbReference type="EMBL" id="JAUSUN010000004">
    <property type="protein sequence ID" value="MDQ0412728.1"/>
    <property type="molecule type" value="Genomic_DNA"/>
</dbReference>
<accession>A0ABU0FS35</accession>
<feature type="transmembrane region" description="Helical" evidence="1">
    <location>
        <begin position="366"/>
        <end position="391"/>
    </location>
</feature>
<dbReference type="Proteomes" id="UP001242313">
    <property type="component" value="Unassembled WGS sequence"/>
</dbReference>
<keyword evidence="1" id="KW-0472">Membrane</keyword>
<gene>
    <name evidence="3" type="ORF">J2S25_000908</name>
</gene>
<evidence type="ECO:0000256" key="1">
    <source>
        <dbReference type="SAM" id="Phobius"/>
    </source>
</evidence>
<feature type="domain" description="Tape measure protein N-terminal" evidence="2">
    <location>
        <begin position="123"/>
        <end position="308"/>
    </location>
</feature>
<dbReference type="NCBIfam" id="TIGR02675">
    <property type="entry name" value="tape_meas_nterm"/>
    <property type="match status" value="1"/>
</dbReference>